<evidence type="ECO:0000256" key="1">
    <source>
        <dbReference type="ARBA" id="ARBA00004123"/>
    </source>
</evidence>
<dbReference type="InterPro" id="IPR051061">
    <property type="entry name" value="Zinc_finger_trans_reg"/>
</dbReference>
<protein>
    <recommendedName>
        <fullName evidence="8">C2H2-type domain-containing protein</fullName>
    </recommendedName>
</protein>
<dbReference type="OrthoDB" id="5560627at2759"/>
<evidence type="ECO:0000256" key="2">
    <source>
        <dbReference type="ARBA" id="ARBA00022723"/>
    </source>
</evidence>
<comment type="subcellular location">
    <subcellularLocation>
        <location evidence="1">Nucleus</location>
    </subcellularLocation>
</comment>
<dbReference type="PANTHER" id="PTHR46179">
    <property type="entry name" value="ZINC FINGER PROTEIN"/>
    <property type="match status" value="1"/>
</dbReference>
<evidence type="ECO:0000256" key="4">
    <source>
        <dbReference type="ARBA" id="ARBA00022833"/>
    </source>
</evidence>
<dbReference type="AlphaFoldDB" id="A0A6V7HJL5"/>
<keyword evidence="10" id="KW-1185">Reference proteome</keyword>
<comment type="caution">
    <text evidence="9">The sequence shown here is derived from an EMBL/GenBank/DDBJ whole genome shotgun (WGS) entry which is preliminary data.</text>
</comment>
<gene>
    <name evidence="9" type="ORF">MHI_LOCUS956317</name>
</gene>
<feature type="domain" description="C2H2-type" evidence="8">
    <location>
        <begin position="85"/>
        <end position="104"/>
    </location>
</feature>
<accession>A0A6V7HJL5</accession>
<evidence type="ECO:0000259" key="8">
    <source>
        <dbReference type="SMART" id="SM00355"/>
    </source>
</evidence>
<name>A0A6V7HJL5_9HYME</name>
<sequence>TSGTCKKEKDISKESQPKLEHSNLGAECCKLCGKSVANIKKHMKSHFPDKYQCQICMISECAPLTYIEKVNLSDFFEKLPYTYTSKCKLCGRVVSNLKNHYLTHNPGNYVCPLCGCRRTRLDNLKVHIKQKHPDVQILQMSSGTNGRIAVDYTDMSFLTMEVSIHVPLVTTICVFLYDEDFCKRDTISVEI</sequence>
<proteinExistence type="predicted"/>
<dbReference type="EMBL" id="CAJDYZ010012447">
    <property type="protein sequence ID" value="CAD1480664.1"/>
    <property type="molecule type" value="Genomic_DNA"/>
</dbReference>
<evidence type="ECO:0000256" key="7">
    <source>
        <dbReference type="ARBA" id="ARBA00023242"/>
    </source>
</evidence>
<evidence type="ECO:0000256" key="5">
    <source>
        <dbReference type="ARBA" id="ARBA00023015"/>
    </source>
</evidence>
<dbReference type="SMART" id="SM00355">
    <property type="entry name" value="ZnF_C2H2"/>
    <property type="match status" value="3"/>
</dbReference>
<evidence type="ECO:0000313" key="9">
    <source>
        <dbReference type="EMBL" id="CAD1480664.1"/>
    </source>
</evidence>
<dbReference type="Gene3D" id="3.30.160.60">
    <property type="entry name" value="Classic Zinc Finger"/>
    <property type="match status" value="1"/>
</dbReference>
<dbReference type="GO" id="GO:0006357">
    <property type="term" value="P:regulation of transcription by RNA polymerase II"/>
    <property type="evidence" value="ECO:0007669"/>
    <property type="project" value="TreeGrafter"/>
</dbReference>
<keyword evidence="3" id="KW-0863">Zinc-finger</keyword>
<keyword evidence="4" id="KW-0862">Zinc</keyword>
<dbReference type="Proteomes" id="UP000752696">
    <property type="component" value="Unassembled WGS sequence"/>
</dbReference>
<organism evidence="9 10">
    <name type="scientific">Heterotrigona itama</name>
    <dbReference type="NCBI Taxonomy" id="395501"/>
    <lineage>
        <taxon>Eukaryota</taxon>
        <taxon>Metazoa</taxon>
        <taxon>Ecdysozoa</taxon>
        <taxon>Arthropoda</taxon>
        <taxon>Hexapoda</taxon>
        <taxon>Insecta</taxon>
        <taxon>Pterygota</taxon>
        <taxon>Neoptera</taxon>
        <taxon>Endopterygota</taxon>
        <taxon>Hymenoptera</taxon>
        <taxon>Apocrita</taxon>
        <taxon>Aculeata</taxon>
        <taxon>Apoidea</taxon>
        <taxon>Anthophila</taxon>
        <taxon>Apidae</taxon>
        <taxon>Heterotrigona</taxon>
    </lineage>
</organism>
<keyword evidence="7" id="KW-0539">Nucleus</keyword>
<keyword evidence="5" id="KW-0805">Transcription regulation</keyword>
<evidence type="ECO:0000256" key="6">
    <source>
        <dbReference type="ARBA" id="ARBA00023163"/>
    </source>
</evidence>
<evidence type="ECO:0000313" key="10">
    <source>
        <dbReference type="Proteomes" id="UP000752696"/>
    </source>
</evidence>
<dbReference type="PANTHER" id="PTHR46179:SF13">
    <property type="entry name" value="C2H2-TYPE DOMAIN-CONTAINING PROTEIN"/>
    <property type="match status" value="1"/>
</dbReference>
<dbReference type="InterPro" id="IPR013087">
    <property type="entry name" value="Znf_C2H2_type"/>
</dbReference>
<dbReference type="GO" id="GO:0008270">
    <property type="term" value="F:zinc ion binding"/>
    <property type="evidence" value="ECO:0007669"/>
    <property type="project" value="UniProtKB-KW"/>
</dbReference>
<feature type="domain" description="C2H2-type" evidence="8">
    <location>
        <begin position="109"/>
        <end position="132"/>
    </location>
</feature>
<evidence type="ECO:0000256" key="3">
    <source>
        <dbReference type="ARBA" id="ARBA00022771"/>
    </source>
</evidence>
<feature type="non-terminal residue" evidence="9">
    <location>
        <position position="1"/>
    </location>
</feature>
<dbReference type="GO" id="GO:0005634">
    <property type="term" value="C:nucleus"/>
    <property type="evidence" value="ECO:0007669"/>
    <property type="project" value="UniProtKB-SubCell"/>
</dbReference>
<feature type="domain" description="C2H2-type" evidence="8">
    <location>
        <begin position="27"/>
        <end position="46"/>
    </location>
</feature>
<reference evidence="9" key="1">
    <citation type="submission" date="2020-07" db="EMBL/GenBank/DDBJ databases">
        <authorList>
            <person name="Nazaruddin N."/>
        </authorList>
    </citation>
    <scope>NUCLEOTIDE SEQUENCE</scope>
</reference>
<keyword evidence="2" id="KW-0479">Metal-binding</keyword>
<feature type="non-terminal residue" evidence="9">
    <location>
        <position position="191"/>
    </location>
</feature>
<keyword evidence="6" id="KW-0804">Transcription</keyword>